<evidence type="ECO:0000259" key="1">
    <source>
        <dbReference type="PROSITE" id="PS50222"/>
    </source>
</evidence>
<protein>
    <recommendedName>
        <fullName evidence="1">EF-hand domain-containing protein</fullName>
    </recommendedName>
</protein>
<dbReference type="SUPFAM" id="SSF47473">
    <property type="entry name" value="EF-hand"/>
    <property type="match status" value="1"/>
</dbReference>
<dbReference type="InterPro" id="IPR002048">
    <property type="entry name" value="EF_hand_dom"/>
</dbReference>
<dbReference type="SMART" id="SM00054">
    <property type="entry name" value="EFh"/>
    <property type="match status" value="2"/>
</dbReference>
<dbReference type="AlphaFoldDB" id="A0A7Z2G7T2"/>
<dbReference type="PROSITE" id="PS00018">
    <property type="entry name" value="EF_HAND_1"/>
    <property type="match status" value="1"/>
</dbReference>
<accession>A0A7Z2G7T2</accession>
<sequence>MSMSSVNGSTSAYDAYFGFSQKQSAASDSPDRATLNSFSTQKTVTAINTSTGAAETQTLRATPLAVAWAPQMFVQGDKNNDDSLSLDEFQAQLSRAGVGADDAKQLFSSFDTSNDGQVSLTEFVTGVSKSISSGSQVFNDLLDSYTRDADGNLDQAKADNFLSTGLSLAETFWKNLG</sequence>
<dbReference type="KEGG" id="pacp:FAZ97_16930"/>
<gene>
    <name evidence="2" type="ORF">FAZ97_16930</name>
</gene>
<proteinExistence type="predicted"/>
<dbReference type="Pfam" id="PF13499">
    <property type="entry name" value="EF-hand_7"/>
    <property type="match status" value="1"/>
</dbReference>
<dbReference type="RefSeq" id="WP_158759606.1">
    <property type="nucleotide sequence ID" value="NZ_CP046910.1"/>
</dbReference>
<dbReference type="CDD" id="cd00051">
    <property type="entry name" value="EFh"/>
    <property type="match status" value="1"/>
</dbReference>
<organism evidence="2 3">
    <name type="scientific">Paraburkholderia acidiphila</name>
    <dbReference type="NCBI Taxonomy" id="2571747"/>
    <lineage>
        <taxon>Bacteria</taxon>
        <taxon>Pseudomonadati</taxon>
        <taxon>Pseudomonadota</taxon>
        <taxon>Betaproteobacteria</taxon>
        <taxon>Burkholderiales</taxon>
        <taxon>Burkholderiaceae</taxon>
        <taxon>Paraburkholderia</taxon>
    </lineage>
</organism>
<dbReference type="Gene3D" id="1.10.238.10">
    <property type="entry name" value="EF-hand"/>
    <property type="match status" value="1"/>
</dbReference>
<dbReference type="PROSITE" id="PS50222">
    <property type="entry name" value="EF_HAND_2"/>
    <property type="match status" value="1"/>
</dbReference>
<reference evidence="2 3" key="1">
    <citation type="submission" date="2019-12" db="EMBL/GenBank/DDBJ databases">
        <title>Paraburkholderia acidiphila 7Q-K02 sp. nov and Paraburkholderia acidisoli DHF22 sp. nov., two strains isolated from forest soil.</title>
        <authorList>
            <person name="Gao Z."/>
            <person name="Qiu L."/>
        </authorList>
    </citation>
    <scope>NUCLEOTIDE SEQUENCE [LARGE SCALE GENOMIC DNA]</scope>
    <source>
        <strain evidence="2 3">7Q-K02</strain>
    </source>
</reference>
<dbReference type="GO" id="GO:0005509">
    <property type="term" value="F:calcium ion binding"/>
    <property type="evidence" value="ECO:0007669"/>
    <property type="project" value="InterPro"/>
</dbReference>
<evidence type="ECO:0000313" key="3">
    <source>
        <dbReference type="Proteomes" id="UP000434209"/>
    </source>
</evidence>
<dbReference type="InterPro" id="IPR011992">
    <property type="entry name" value="EF-hand-dom_pair"/>
</dbReference>
<keyword evidence="3" id="KW-1185">Reference proteome</keyword>
<dbReference type="EMBL" id="CP046910">
    <property type="protein sequence ID" value="QGZ56651.1"/>
    <property type="molecule type" value="Genomic_DNA"/>
</dbReference>
<dbReference type="OrthoDB" id="9088636at2"/>
<feature type="domain" description="EF-hand" evidence="1">
    <location>
        <begin position="98"/>
        <end position="133"/>
    </location>
</feature>
<dbReference type="InterPro" id="IPR018247">
    <property type="entry name" value="EF_Hand_1_Ca_BS"/>
</dbReference>
<dbReference type="Proteomes" id="UP000434209">
    <property type="component" value="Chromosome 2"/>
</dbReference>
<name>A0A7Z2G7T2_9BURK</name>
<evidence type="ECO:0000313" key="2">
    <source>
        <dbReference type="EMBL" id="QGZ56651.1"/>
    </source>
</evidence>